<evidence type="ECO:0000259" key="4">
    <source>
        <dbReference type="Pfam" id="PF10058"/>
    </source>
</evidence>
<dbReference type="EMBL" id="VXIV02001931">
    <property type="protein sequence ID" value="KAF6028619.1"/>
    <property type="molecule type" value="Genomic_DNA"/>
</dbReference>
<comment type="function">
    <text evidence="2">Plays a role in determining ER morphology.</text>
</comment>
<dbReference type="OrthoDB" id="1725934at2759"/>
<evidence type="ECO:0000313" key="6">
    <source>
        <dbReference type="Proteomes" id="UP000593567"/>
    </source>
</evidence>
<feature type="compositionally biased region" description="Polar residues" evidence="3">
    <location>
        <begin position="179"/>
        <end position="192"/>
    </location>
</feature>
<reference evidence="5" key="1">
    <citation type="submission" date="2020-06" db="EMBL/GenBank/DDBJ databases">
        <title>Draft genome of Bugula neritina, a colonial animal packing powerful symbionts and potential medicines.</title>
        <authorList>
            <person name="Rayko M."/>
        </authorList>
    </citation>
    <scope>NUCLEOTIDE SEQUENCE [LARGE SCALE GENOMIC DNA]</scope>
    <source>
        <strain evidence="5">Kwan_BN1</strain>
    </source>
</reference>
<dbReference type="AlphaFoldDB" id="A0A7J7JQI3"/>
<dbReference type="InterPro" id="IPR019273">
    <property type="entry name" value="Lunapark_Znf"/>
</dbReference>
<feature type="compositionally biased region" description="Low complexity" evidence="3">
    <location>
        <begin position="156"/>
        <end position="174"/>
    </location>
</feature>
<feature type="region of interest" description="Disordered" evidence="3">
    <location>
        <begin position="309"/>
        <end position="368"/>
    </location>
</feature>
<keyword evidence="2" id="KW-0862">Zinc</keyword>
<feature type="region of interest" description="Disordered" evidence="3">
    <location>
        <begin position="150"/>
        <end position="211"/>
    </location>
</feature>
<comment type="similarity">
    <text evidence="1 2">Belongs to the lunapark family.</text>
</comment>
<dbReference type="GO" id="GO:0071788">
    <property type="term" value="P:endoplasmic reticulum tubular network maintenance"/>
    <property type="evidence" value="ECO:0007669"/>
    <property type="project" value="UniProtKB-UniRule"/>
</dbReference>
<dbReference type="Pfam" id="PF10058">
    <property type="entry name" value="Zn_ribbon_10"/>
    <property type="match status" value="1"/>
</dbReference>
<evidence type="ECO:0000313" key="5">
    <source>
        <dbReference type="EMBL" id="KAF6028619.1"/>
    </source>
</evidence>
<keyword evidence="6" id="KW-1185">Reference proteome</keyword>
<comment type="subcellular location">
    <subcellularLocation>
        <location evidence="2">Endoplasmic reticulum membrane</location>
        <topology evidence="2">Multi-pass membrane protein</topology>
    </subcellularLocation>
</comment>
<comment type="caution">
    <text evidence="5">The sequence shown here is derived from an EMBL/GenBank/DDBJ whole genome shotgun (WGS) entry which is preliminary data.</text>
</comment>
<dbReference type="PANTHER" id="PTHR22166:SF12">
    <property type="entry name" value="ENDOPLASMIC RETICULUM JUNCTION FORMATION PROTEIN LUNAPARK"/>
    <property type="match status" value="1"/>
</dbReference>
<evidence type="ECO:0000256" key="3">
    <source>
        <dbReference type="SAM" id="MobiDB-lite"/>
    </source>
</evidence>
<protein>
    <recommendedName>
        <fullName evidence="2">Endoplasmic reticulum junction formation protein lunapark</fullName>
    </recommendedName>
</protein>
<dbReference type="GO" id="GO:0008270">
    <property type="term" value="F:zinc ion binding"/>
    <property type="evidence" value="ECO:0007669"/>
    <property type="project" value="UniProtKB-KW"/>
</dbReference>
<sequence length="368" mass="41529">MGFVLSRFKKSADSPSTKLELINKELAEIESYRRQNLALQKKTVASLVIYSILLYLVCAILYFVYYFPVLTLSQKCLHSLPLLVFPILIYGVKSFLHWYFVKRISENDLKLADLKEEKNKIIEDVMENETYKKATEILEKYAPNRLHKLNESKDGSVSMSPAASSSVKSQSPNSELRQRTNASMLSDRTSCATPGPNRSVVGPGLYTNTPGSKMTMQQRSMYGGPPGPPLPRQILPRERSYVDKIFESLVGDGPQNRYALICRYCKSHNGMAVPEEFDYLGFRCCYCYHMNEARKHRPNAPRLNLDTTVESSADDCPEDSLPSDSDSDEELERCGESRNGLDISSIQPFQQDGECLQQNAGQGDKKTL</sequence>
<dbReference type="InterPro" id="IPR040115">
    <property type="entry name" value="Lnp"/>
</dbReference>
<proteinExistence type="inferred from homology"/>
<keyword evidence="2" id="KW-1133">Transmembrane helix</keyword>
<feature type="transmembrane region" description="Helical" evidence="2">
    <location>
        <begin position="79"/>
        <end position="101"/>
    </location>
</feature>
<gene>
    <name evidence="5" type="ORF">EB796_013073</name>
</gene>
<feature type="transmembrane region" description="Helical" evidence="2">
    <location>
        <begin position="43"/>
        <end position="67"/>
    </location>
</feature>
<dbReference type="GO" id="GO:0098826">
    <property type="term" value="C:endoplasmic reticulum tubular network membrane"/>
    <property type="evidence" value="ECO:0007669"/>
    <property type="project" value="UniProtKB-UniRule"/>
</dbReference>
<dbReference type="PANTHER" id="PTHR22166">
    <property type="entry name" value="ENDOPLASMIC RETICULUM JUNCTION FORMATION PROTEIN LUNAPARK"/>
    <property type="match status" value="1"/>
</dbReference>
<keyword evidence="2" id="KW-0472">Membrane</keyword>
<feature type="compositionally biased region" description="Polar residues" evidence="3">
    <location>
        <begin position="342"/>
        <end position="361"/>
    </location>
</feature>
<evidence type="ECO:0000256" key="2">
    <source>
        <dbReference type="RuleBase" id="RU367073"/>
    </source>
</evidence>
<name>A0A7J7JQI3_BUGNE</name>
<keyword evidence="2" id="KW-0863">Zinc-finger</keyword>
<comment type="domain">
    <text evidence="2">The C4-type zinc finger motif is necessary both for its ER three-way tubular junction localization and formation.</text>
</comment>
<dbReference type="GO" id="GO:1903373">
    <property type="term" value="P:positive regulation of endoplasmic reticulum tubular network organization"/>
    <property type="evidence" value="ECO:0007669"/>
    <property type="project" value="UniProtKB-UniRule"/>
</dbReference>
<organism evidence="5 6">
    <name type="scientific">Bugula neritina</name>
    <name type="common">Brown bryozoan</name>
    <name type="synonym">Sertularia neritina</name>
    <dbReference type="NCBI Taxonomy" id="10212"/>
    <lineage>
        <taxon>Eukaryota</taxon>
        <taxon>Metazoa</taxon>
        <taxon>Spiralia</taxon>
        <taxon>Lophotrochozoa</taxon>
        <taxon>Bryozoa</taxon>
        <taxon>Gymnolaemata</taxon>
        <taxon>Cheilostomatida</taxon>
        <taxon>Flustrina</taxon>
        <taxon>Buguloidea</taxon>
        <taxon>Bugulidae</taxon>
        <taxon>Bugula</taxon>
    </lineage>
</organism>
<feature type="domain" description="Lunapark zinc ribbon" evidence="4">
    <location>
        <begin position="242"/>
        <end position="291"/>
    </location>
</feature>
<dbReference type="Proteomes" id="UP000593567">
    <property type="component" value="Unassembled WGS sequence"/>
</dbReference>
<evidence type="ECO:0000256" key="1">
    <source>
        <dbReference type="ARBA" id="ARBA00009940"/>
    </source>
</evidence>
<keyword evidence="2" id="KW-0479">Metal-binding</keyword>
<keyword evidence="2" id="KW-0256">Endoplasmic reticulum</keyword>
<accession>A0A7J7JQI3</accession>
<keyword evidence="2" id="KW-0812">Transmembrane</keyword>